<feature type="active site" description="Nucleophile" evidence="5">
    <location>
        <position position="132"/>
    </location>
</feature>
<organism evidence="8 9">
    <name type="scientific">Pseudolactococcus chungangensis CAU 28 = DSM 22330</name>
    <dbReference type="NCBI Taxonomy" id="1122154"/>
    <lineage>
        <taxon>Bacteria</taxon>
        <taxon>Bacillati</taxon>
        <taxon>Bacillota</taxon>
        <taxon>Bacilli</taxon>
        <taxon>Lactobacillales</taxon>
        <taxon>Streptococcaceae</taxon>
        <taxon>Pseudolactococcus</taxon>
    </lineage>
</organism>
<keyword evidence="7" id="KW-1133">Transmembrane helix</keyword>
<dbReference type="InterPro" id="IPR002037">
    <property type="entry name" value="Glyco_hydro_8"/>
</dbReference>
<evidence type="ECO:0000313" key="8">
    <source>
        <dbReference type="EMBL" id="SFZ72098.1"/>
    </source>
</evidence>
<evidence type="ECO:0000256" key="1">
    <source>
        <dbReference type="ARBA" id="ARBA00009209"/>
    </source>
</evidence>
<dbReference type="Proteomes" id="UP000185655">
    <property type="component" value="Unassembled WGS sequence"/>
</dbReference>
<dbReference type="Pfam" id="PF01270">
    <property type="entry name" value="Glyco_hydro_8"/>
    <property type="match status" value="1"/>
</dbReference>
<dbReference type="PROSITE" id="PS00812">
    <property type="entry name" value="GLYCOSYL_HYDROL_F8"/>
    <property type="match status" value="1"/>
</dbReference>
<keyword evidence="6" id="KW-0119">Carbohydrate metabolism</keyword>
<keyword evidence="6" id="KW-0624">Polysaccharide degradation</keyword>
<evidence type="ECO:0000256" key="2">
    <source>
        <dbReference type="ARBA" id="ARBA00022729"/>
    </source>
</evidence>
<dbReference type="InterPro" id="IPR012341">
    <property type="entry name" value="6hp_glycosidase-like_sf"/>
</dbReference>
<dbReference type="AlphaFoldDB" id="A0A1K2H6P3"/>
<keyword evidence="3 6" id="KW-0378">Hydrolase</keyword>
<comment type="similarity">
    <text evidence="1 6">Belongs to the glycosyl hydrolase 8 (cellulase D) family.</text>
</comment>
<keyword evidence="7" id="KW-0472">Membrane</keyword>
<keyword evidence="4 6" id="KW-0326">Glycosidase</keyword>
<dbReference type="PRINTS" id="PR00735">
    <property type="entry name" value="GLHYDRLASE8"/>
</dbReference>
<keyword evidence="7" id="KW-0812">Transmembrane</keyword>
<dbReference type="InterPro" id="IPR008928">
    <property type="entry name" value="6-hairpin_glycosidase_sf"/>
</dbReference>
<accession>A0A1K2H6P3</accession>
<dbReference type="OrthoDB" id="9803461at2"/>
<evidence type="ECO:0000256" key="6">
    <source>
        <dbReference type="RuleBase" id="RU361167"/>
    </source>
</evidence>
<evidence type="ECO:0000256" key="4">
    <source>
        <dbReference type="ARBA" id="ARBA00023295"/>
    </source>
</evidence>
<name>A0A1K2H6P3_9LACT</name>
<dbReference type="STRING" id="1122154.SAMN02746068_00563"/>
<evidence type="ECO:0000313" key="9">
    <source>
        <dbReference type="Proteomes" id="UP000185655"/>
    </source>
</evidence>
<dbReference type="EMBL" id="FPKS01000002">
    <property type="protein sequence ID" value="SFZ72098.1"/>
    <property type="molecule type" value="Genomic_DNA"/>
</dbReference>
<dbReference type="InterPro" id="IPR019834">
    <property type="entry name" value="Glyco_hydro_8_CS"/>
</dbReference>
<protein>
    <recommendedName>
        <fullName evidence="6">Glucanase</fullName>
        <ecNumber evidence="6">3.2.1.-</ecNumber>
    </recommendedName>
</protein>
<dbReference type="SUPFAM" id="SSF48208">
    <property type="entry name" value="Six-hairpin glycosidases"/>
    <property type="match status" value="1"/>
</dbReference>
<proteinExistence type="inferred from homology"/>
<gene>
    <name evidence="8" type="ORF">SAMN02746068_00563</name>
</gene>
<feature type="transmembrane region" description="Helical" evidence="7">
    <location>
        <begin position="7"/>
        <end position="27"/>
    </location>
</feature>
<evidence type="ECO:0000256" key="7">
    <source>
        <dbReference type="SAM" id="Phobius"/>
    </source>
</evidence>
<dbReference type="GO" id="GO:0004553">
    <property type="term" value="F:hydrolase activity, hydrolyzing O-glycosyl compounds"/>
    <property type="evidence" value="ECO:0007669"/>
    <property type="project" value="InterPro"/>
</dbReference>
<sequence>MSKKRLIKYFFLVLILVSYIGLVLFSISTNKEALQKDTYWDWYRNYVGQSTKGAYVNTGSKEKPIALSESQGYGMLITLLAAQKGYAKETQFMRLFYYYKSFQISEENTLMKWKQEKTDKGWESVDDNNATDGDLDIAYALIQAEKLWPDSIEHYGDAAQKLLESIKNNNYSEKTGLLTVGNWATVDPKAEMLIRFSDIMPTYYKAFADFTDDPFWTKLEINATKALTQMSQETSTGLLPDFAWVGENSIAPVKPYEVAGKNDGDYAYNSARVPLRLADSDNPQVKAVLDKMLIFFDKQPVIYGGYTLKGKPLVKNQSNSFSAPLLYAAKGHGNFSNLYASQRWIFDYSIVGKDYYGDTLKTLALLKLY</sequence>
<dbReference type="RefSeq" id="WP_031366667.1">
    <property type="nucleotide sequence ID" value="NZ_FPKS01000002.1"/>
</dbReference>
<dbReference type="EC" id="3.2.1.-" evidence="6"/>
<evidence type="ECO:0000256" key="5">
    <source>
        <dbReference type="PROSITE-ProRule" id="PRU10058"/>
    </source>
</evidence>
<evidence type="ECO:0000256" key="3">
    <source>
        <dbReference type="ARBA" id="ARBA00022801"/>
    </source>
</evidence>
<keyword evidence="2" id="KW-0732">Signal</keyword>
<dbReference type="Gene3D" id="1.50.10.10">
    <property type="match status" value="1"/>
</dbReference>
<reference evidence="8 9" key="1">
    <citation type="submission" date="2016-11" db="EMBL/GenBank/DDBJ databases">
        <authorList>
            <person name="Jaros S."/>
            <person name="Januszkiewicz K."/>
            <person name="Wedrychowicz H."/>
        </authorList>
    </citation>
    <scope>NUCLEOTIDE SEQUENCE [LARGE SCALE GENOMIC DNA]</scope>
    <source>
        <strain evidence="8 9">DSM 22330</strain>
    </source>
</reference>
<dbReference type="GO" id="GO:0000272">
    <property type="term" value="P:polysaccharide catabolic process"/>
    <property type="evidence" value="ECO:0007669"/>
    <property type="project" value="UniProtKB-KW"/>
</dbReference>